<proteinExistence type="predicted"/>
<dbReference type="PANTHER" id="PTHR24148">
    <property type="entry name" value="ANKYRIN REPEAT DOMAIN-CONTAINING PROTEIN 39 HOMOLOG-RELATED"/>
    <property type="match status" value="1"/>
</dbReference>
<dbReference type="Proteomes" id="UP000503462">
    <property type="component" value="Chromosome 2"/>
</dbReference>
<dbReference type="InterPro" id="IPR052895">
    <property type="entry name" value="HetReg/Transcr_Mod"/>
</dbReference>
<dbReference type="EMBL" id="CP051140">
    <property type="protein sequence ID" value="QIW96681.1"/>
    <property type="molecule type" value="Genomic_DNA"/>
</dbReference>
<dbReference type="AlphaFoldDB" id="A0A6H0XPJ1"/>
<dbReference type="OrthoDB" id="3647238at2759"/>
<accession>A0A6H0XPJ1</accession>
<dbReference type="InterPro" id="IPR010730">
    <property type="entry name" value="HET"/>
</dbReference>
<keyword evidence="3" id="KW-1185">Reference proteome</keyword>
<dbReference type="PANTHER" id="PTHR24148:SF82">
    <property type="entry name" value="HETEROKARYON INCOMPATIBILITY DOMAIN-CONTAINING PROTEIN"/>
    <property type="match status" value="1"/>
</dbReference>
<feature type="domain" description="Heterokaryon incompatibility" evidence="1">
    <location>
        <begin position="56"/>
        <end position="208"/>
    </location>
</feature>
<organism evidence="2 3">
    <name type="scientific">Peltaster fructicola</name>
    <dbReference type="NCBI Taxonomy" id="286661"/>
    <lineage>
        <taxon>Eukaryota</taxon>
        <taxon>Fungi</taxon>
        <taxon>Dikarya</taxon>
        <taxon>Ascomycota</taxon>
        <taxon>Pezizomycotina</taxon>
        <taxon>Dothideomycetes</taxon>
        <taxon>Dothideomycetes incertae sedis</taxon>
        <taxon>Peltaster</taxon>
    </lineage>
</organism>
<reference evidence="2 3" key="1">
    <citation type="journal article" date="2016" name="Sci. Rep.">
        <title>Peltaster fructicola genome reveals evolution from an invasive phytopathogen to an ectophytic parasite.</title>
        <authorList>
            <person name="Xu C."/>
            <person name="Chen H."/>
            <person name="Gleason M.L."/>
            <person name="Xu J.R."/>
            <person name="Liu H."/>
            <person name="Zhang R."/>
            <person name="Sun G."/>
        </authorList>
    </citation>
    <scope>NUCLEOTIDE SEQUENCE [LARGE SCALE GENOMIC DNA]</scope>
    <source>
        <strain evidence="2 3">LNHT1506</strain>
    </source>
</reference>
<evidence type="ECO:0000313" key="3">
    <source>
        <dbReference type="Proteomes" id="UP000503462"/>
    </source>
</evidence>
<gene>
    <name evidence="2" type="ORF">AMS68_002199</name>
</gene>
<evidence type="ECO:0000313" key="2">
    <source>
        <dbReference type="EMBL" id="QIW96681.1"/>
    </source>
</evidence>
<protein>
    <recommendedName>
        <fullName evidence="1">Heterokaryon incompatibility domain-containing protein</fullName>
    </recommendedName>
</protein>
<dbReference type="Pfam" id="PF06985">
    <property type="entry name" value="HET"/>
    <property type="match status" value="1"/>
</dbReference>
<name>A0A6H0XPJ1_9PEZI</name>
<sequence length="586" mass="66162">MSLLSELEKTKLYAASSIVSEIGEIRVLHLLPGLPHEDIRCRLYKTSLYSKNRREYEALSYTWGCGESSSMTLNDRAGFGVTTNLAGALRRLRHQHKPRTLWVDAICVNQADIAERNGQVRLMGDIFSSATGVLVWLGDVRQTNWMLPSEDCILYETVDGESRSYRSPEVRPVGSMDISATEMQRCALHGALHDTSPSWWERTWVVQEFCKAPANLQMCYGTFEESFDDFFSSEGLLWQLVAYNGHDGVCQSFWSAQYRLNDIRDKVRNGPMTILDFAENCFQAAATDARDKAYSLRSMISVDEAKWIEPDYHATTMAVFTRATFASIVGSGHLGILRYAWKTAYRDQSLPTWVVDFGDSSLLPNDDVRNQLRGPKLFEAPEPWTYATSYPAIQHPSLDEEFGILSLAGKLFDTIQSFEHLETCSLMTDSYITSAQARRVTSMLWKLLNVNNARESALLTDASKHRSRTFLQYLLDVFQNWYRWSGTALEAHDLLRDYALFSATQEDAAFSIFHTETGYLGLVRGMLQPGDVVVLLHGAPLPAILRPSGMMTTFEFVGFAIVAFLMGEQGGRVMTDTAEERYFAIT</sequence>
<dbReference type="Pfam" id="PF26639">
    <property type="entry name" value="Het-6_barrel"/>
    <property type="match status" value="1"/>
</dbReference>
<evidence type="ECO:0000259" key="1">
    <source>
        <dbReference type="Pfam" id="PF06985"/>
    </source>
</evidence>